<accession>A0A2P2P9T4</accession>
<name>A0A2P2P9T4_RHIMU</name>
<sequence length="45" mass="5084">MPNLLSAVFYMVSCPWLVEMSKTVSFPPCLFLGPKIASYGEKWSK</sequence>
<protein>
    <submittedName>
        <fullName evidence="1">Uncharacterized protein</fullName>
    </submittedName>
</protein>
<dbReference type="AlphaFoldDB" id="A0A2P2P9T4"/>
<dbReference type="EMBL" id="GGEC01071031">
    <property type="protein sequence ID" value="MBX51515.1"/>
    <property type="molecule type" value="Transcribed_RNA"/>
</dbReference>
<organism evidence="1">
    <name type="scientific">Rhizophora mucronata</name>
    <name type="common">Asiatic mangrove</name>
    <dbReference type="NCBI Taxonomy" id="61149"/>
    <lineage>
        <taxon>Eukaryota</taxon>
        <taxon>Viridiplantae</taxon>
        <taxon>Streptophyta</taxon>
        <taxon>Embryophyta</taxon>
        <taxon>Tracheophyta</taxon>
        <taxon>Spermatophyta</taxon>
        <taxon>Magnoliopsida</taxon>
        <taxon>eudicotyledons</taxon>
        <taxon>Gunneridae</taxon>
        <taxon>Pentapetalae</taxon>
        <taxon>rosids</taxon>
        <taxon>fabids</taxon>
        <taxon>Malpighiales</taxon>
        <taxon>Rhizophoraceae</taxon>
        <taxon>Rhizophora</taxon>
    </lineage>
</organism>
<reference evidence="1" key="1">
    <citation type="submission" date="2018-02" db="EMBL/GenBank/DDBJ databases">
        <title>Rhizophora mucronata_Transcriptome.</title>
        <authorList>
            <person name="Meera S.P."/>
            <person name="Sreeshan A."/>
            <person name="Augustine A."/>
        </authorList>
    </citation>
    <scope>NUCLEOTIDE SEQUENCE</scope>
    <source>
        <tissue evidence="1">Leaf</tissue>
    </source>
</reference>
<proteinExistence type="predicted"/>
<evidence type="ECO:0000313" key="1">
    <source>
        <dbReference type="EMBL" id="MBX51515.1"/>
    </source>
</evidence>